<dbReference type="PROSITE" id="PS51257">
    <property type="entry name" value="PROKAR_LIPOPROTEIN"/>
    <property type="match status" value="1"/>
</dbReference>
<organism evidence="1 2">
    <name type="scientific">Christiangramia lutea</name>
    <dbReference type="NCBI Taxonomy" id="1607951"/>
    <lineage>
        <taxon>Bacteria</taxon>
        <taxon>Pseudomonadati</taxon>
        <taxon>Bacteroidota</taxon>
        <taxon>Flavobacteriia</taxon>
        <taxon>Flavobacteriales</taxon>
        <taxon>Flavobacteriaceae</taxon>
        <taxon>Christiangramia</taxon>
    </lineage>
</organism>
<keyword evidence="2" id="KW-1185">Reference proteome</keyword>
<gene>
    <name evidence="1" type="ORF">ML462_15635</name>
</gene>
<dbReference type="Gene3D" id="3.40.390.10">
    <property type="entry name" value="Collagenase (Catalytic Domain)"/>
    <property type="match status" value="1"/>
</dbReference>
<dbReference type="SUPFAM" id="SSF55486">
    <property type="entry name" value="Metalloproteases ('zincins'), catalytic domain"/>
    <property type="match status" value="1"/>
</dbReference>
<accession>A0A9X2AAK4</accession>
<dbReference type="Proteomes" id="UP001139226">
    <property type="component" value="Unassembled WGS sequence"/>
</dbReference>
<sequence>MKNHKLLLCLSIFIFSIYSCSEEEIPEIQEEIEEVQEPTIVDKSENRHQMGSWGSQILTDTKYRSLLIEIGYVEGFKPKDEALEKLKEFLEGRINKPDGINYILHSVPSSNKAPFDREDWESIEDEYRENYNSEEELAIWIYFADGGKDDGNGGVANALGTAYKNTSMIIYSKELNDWYSDKNISIGLAEANIMGHEFGHLFGLVDEGISPVSDHTDPETTGHCITENCLMASGKNYSYNQQDMFLLDDYCIEDLRSIGGK</sequence>
<dbReference type="AlphaFoldDB" id="A0A9X2AAK4"/>
<evidence type="ECO:0000313" key="2">
    <source>
        <dbReference type="Proteomes" id="UP001139226"/>
    </source>
</evidence>
<evidence type="ECO:0000313" key="1">
    <source>
        <dbReference type="EMBL" id="MCH4824605.1"/>
    </source>
</evidence>
<name>A0A9X2AAK4_9FLAO</name>
<dbReference type="InterPro" id="IPR024079">
    <property type="entry name" value="MetalloPept_cat_dom_sf"/>
</dbReference>
<comment type="caution">
    <text evidence="1">The sequence shown here is derived from an EMBL/GenBank/DDBJ whole genome shotgun (WGS) entry which is preliminary data.</text>
</comment>
<dbReference type="RefSeq" id="WP_240714772.1">
    <property type="nucleotide sequence ID" value="NZ_JAKVTV010000008.1"/>
</dbReference>
<protein>
    <recommendedName>
        <fullName evidence="3">Membrane metalloprotease</fullName>
    </recommendedName>
</protein>
<evidence type="ECO:0008006" key="3">
    <source>
        <dbReference type="Google" id="ProtNLM"/>
    </source>
</evidence>
<dbReference type="EMBL" id="JAKVTV010000008">
    <property type="protein sequence ID" value="MCH4824605.1"/>
    <property type="molecule type" value="Genomic_DNA"/>
</dbReference>
<dbReference type="GO" id="GO:0008237">
    <property type="term" value="F:metallopeptidase activity"/>
    <property type="evidence" value="ECO:0007669"/>
    <property type="project" value="InterPro"/>
</dbReference>
<reference evidence="1" key="1">
    <citation type="submission" date="2022-03" db="EMBL/GenBank/DDBJ databases">
        <title>Gramella crocea sp. nov., isolated from activated sludge of a seafood processing plant.</title>
        <authorList>
            <person name="Zhang X."/>
        </authorList>
    </citation>
    <scope>NUCLEOTIDE SEQUENCE</scope>
    <source>
        <strain evidence="1">YJ019</strain>
    </source>
</reference>
<proteinExistence type="predicted"/>